<organism evidence="1 2">
    <name type="scientific">Caenorhabditis briggsae</name>
    <dbReference type="NCBI Taxonomy" id="6238"/>
    <lineage>
        <taxon>Eukaryota</taxon>
        <taxon>Metazoa</taxon>
        <taxon>Ecdysozoa</taxon>
        <taxon>Nematoda</taxon>
        <taxon>Chromadorea</taxon>
        <taxon>Rhabditida</taxon>
        <taxon>Rhabditina</taxon>
        <taxon>Rhabditomorpha</taxon>
        <taxon>Rhabditoidea</taxon>
        <taxon>Rhabditidae</taxon>
        <taxon>Peloderinae</taxon>
        <taxon>Caenorhabditis</taxon>
    </lineage>
</organism>
<dbReference type="Proteomes" id="UP000827892">
    <property type="component" value="Chromosome X"/>
</dbReference>
<reference evidence="1 2" key="1">
    <citation type="submission" date="2022-05" db="EMBL/GenBank/DDBJ databases">
        <title>Chromosome-level reference genomes for two strains of Caenorhabditis briggsae: an improved platform for comparative genomics.</title>
        <authorList>
            <person name="Stevens L."/>
            <person name="Andersen E.C."/>
        </authorList>
    </citation>
    <scope>NUCLEOTIDE SEQUENCE [LARGE SCALE GENOMIC DNA]</scope>
    <source>
        <strain evidence="1">QX1410_ONT</strain>
        <tissue evidence="1">Whole-organism</tissue>
    </source>
</reference>
<protein>
    <submittedName>
        <fullName evidence="1">Uncharacterized protein</fullName>
    </submittedName>
</protein>
<dbReference type="AlphaFoldDB" id="A0AAE8ZPT3"/>
<proteinExistence type="predicted"/>
<dbReference type="EMBL" id="CP090896">
    <property type="protein sequence ID" value="ULT81446.1"/>
    <property type="molecule type" value="Genomic_DNA"/>
</dbReference>
<evidence type="ECO:0000313" key="2">
    <source>
        <dbReference type="Proteomes" id="UP000827892"/>
    </source>
</evidence>
<sequence>MNATLQDQLFLRFSYASYAVDWEAKNIVRNKKYITKLEEPPIREKAVMTADPWVAEMDVDDTPIYEDTDDIQTFQDKNNHANSIQNAARFLISLIPNTVGSNTPSAFSSQCSLISSSLI</sequence>
<gene>
    <name evidence="1" type="ORF">L3Y34_011392</name>
</gene>
<accession>A0AAE8ZPT3</accession>
<name>A0AAE8ZPT3_CAEBR</name>
<evidence type="ECO:0000313" key="1">
    <source>
        <dbReference type="EMBL" id="ULT81446.1"/>
    </source>
</evidence>